<dbReference type="EMBL" id="VAUV01000026">
    <property type="protein sequence ID" value="TLD68401.1"/>
    <property type="molecule type" value="Genomic_DNA"/>
</dbReference>
<comment type="caution">
    <text evidence="1">The sequence shown here is derived from an EMBL/GenBank/DDBJ whole genome shotgun (WGS) entry which is preliminary data.</text>
</comment>
<dbReference type="OrthoDB" id="178838at2"/>
<sequence length="373" mass="42692">METFMDYLSSYEPGKEQAHLPTAEEVGRQYPNPCGYSTGMEDGMILGGAMLSLLCDRFAVTGEESLREDAAKVFSGMRRCVTVHGVPGFVARNVCPEDKKSVYINSSRDQYTHFVHGLWQYYRSPLADEATKEEVRGIMAAVAERMIKFVTPENDYDFCRADGERCPLRICRMWDVQAHEAARLPMIYAAAWDTTRNERYRTEWRKYVVEAVKQSATPDKHKPAYAFLQMQISLEVLHELEPEKSLKAEIGKTMKHVSSLAEGRLDYTVKGIAKKSPEEMRMLGPDWRLVKAWKNQKGYKNPQWGAYREIWHLTREAGESALIPLLVEGGKITPEQRQLFSGVVLQTDYLHNSSCGIIYHLATYWKARRLGML</sequence>
<accession>A0A5R8K7T9</accession>
<organism evidence="1 2">
    <name type="scientific">Phragmitibacter flavus</name>
    <dbReference type="NCBI Taxonomy" id="2576071"/>
    <lineage>
        <taxon>Bacteria</taxon>
        <taxon>Pseudomonadati</taxon>
        <taxon>Verrucomicrobiota</taxon>
        <taxon>Verrucomicrobiia</taxon>
        <taxon>Verrucomicrobiales</taxon>
        <taxon>Verrucomicrobiaceae</taxon>
        <taxon>Phragmitibacter</taxon>
    </lineage>
</organism>
<dbReference type="Proteomes" id="UP000306196">
    <property type="component" value="Unassembled WGS sequence"/>
</dbReference>
<evidence type="ECO:0000313" key="1">
    <source>
        <dbReference type="EMBL" id="TLD68401.1"/>
    </source>
</evidence>
<gene>
    <name evidence="1" type="ORF">FEM03_23045</name>
</gene>
<reference evidence="1 2" key="1">
    <citation type="submission" date="2019-05" db="EMBL/GenBank/DDBJ databases">
        <title>Verrucobacter flavum gen. nov., sp. nov. a new member of the family Verrucomicrobiaceae.</title>
        <authorList>
            <person name="Szuroczki S."/>
            <person name="Abbaszade G."/>
            <person name="Szabo A."/>
            <person name="Felfoldi T."/>
            <person name="Schumann P."/>
            <person name="Boka K."/>
            <person name="Keki Z."/>
            <person name="Toumi M."/>
            <person name="Toth E."/>
        </authorList>
    </citation>
    <scope>NUCLEOTIDE SEQUENCE [LARGE SCALE GENOMIC DNA]</scope>
    <source>
        <strain evidence="1 2">MG-N-17</strain>
    </source>
</reference>
<protein>
    <submittedName>
        <fullName evidence="1">Uncharacterized protein</fullName>
    </submittedName>
</protein>
<evidence type="ECO:0000313" key="2">
    <source>
        <dbReference type="Proteomes" id="UP000306196"/>
    </source>
</evidence>
<proteinExistence type="predicted"/>
<keyword evidence="2" id="KW-1185">Reference proteome</keyword>
<dbReference type="AlphaFoldDB" id="A0A5R8K7T9"/>
<name>A0A5R8K7T9_9BACT</name>